<evidence type="ECO:0000313" key="1">
    <source>
        <dbReference type="EMBL" id="AWT39291.1"/>
    </source>
</evidence>
<reference evidence="1" key="1">
    <citation type="journal article" date="2018" name="Adv. Bot. Res.">
        <title>Evolution of the Plastid Genomes in Diatoms.</title>
        <authorList>
            <person name="Yu M."/>
            <person name="Ashworth M.P."/>
            <person name="Hajrah N.H."/>
            <person name="Khiyami M.A."/>
            <person name="Sabir M.J."/>
            <person name="Alhebshi A.M."/>
            <person name="Al-Malki A.L."/>
            <person name="Sabir J.S.M."/>
            <person name="Theriot E.C."/>
            <person name="Jansen R.K."/>
        </authorList>
    </citation>
    <scope>NUCLEOTIDE SEQUENCE</scope>
</reference>
<geneLocation type="chloroplast" evidence="1"/>
<gene>
    <name evidence="1" type="primary">ycf88</name>
</gene>
<organism evidence="1">
    <name type="scientific">Actinocyclus subtilis</name>
    <dbReference type="NCBI Taxonomy" id="1630683"/>
    <lineage>
        <taxon>Eukaryota</taxon>
        <taxon>Sar</taxon>
        <taxon>Stramenopiles</taxon>
        <taxon>Ochrophyta</taxon>
        <taxon>Bacillariophyta</taxon>
        <taxon>Coscinodiscophyceae</taxon>
        <taxon>Coscinodiscophycidae</taxon>
        <taxon>Coscinodiscales</taxon>
        <taxon>Hemidiscaceae</taxon>
        <taxon>Actinocyclus</taxon>
    </lineage>
</organism>
<proteinExistence type="predicted"/>
<protein>
    <submittedName>
        <fullName evidence="1">Uncharacterized protein</fullName>
    </submittedName>
</protein>
<sequence length="122" mass="14665">MTIEYITVKAKYNYKVTQNLKKVLQTLRKHSFFIALDILSDISNRIEKNIILQILYSTVTYAENNHYANLIKIWIDDIYIKNISKPNYFINKNFQKLEDNYFIIINLGFEYKAFPVKKESIW</sequence>
<accession>A0A2U9NQA0</accession>
<dbReference type="EMBL" id="MG755799">
    <property type="protein sequence ID" value="AWT39291.1"/>
    <property type="molecule type" value="Genomic_DNA"/>
</dbReference>
<dbReference type="AlphaFoldDB" id="A0A2U9NQA0"/>
<dbReference type="GeneID" id="36958956"/>
<dbReference type="RefSeq" id="YP_009496578.1">
    <property type="nucleotide sequence ID" value="NC_038000.1"/>
</dbReference>
<keyword evidence="1" id="KW-0150">Chloroplast</keyword>
<name>A0A2U9NQA0_9STRA</name>
<keyword evidence="1" id="KW-0934">Plastid</keyword>